<dbReference type="PANTHER" id="PTHR46698:SF3">
    <property type="entry name" value="TENECTIN ISOFORM 1-RELATED"/>
    <property type="match status" value="1"/>
</dbReference>
<sequence>MGRHQGAVLLGSISVVFIMNLIVKVLRRLVTPYYNCATRSSWSVSVPTLAPLTLRDEMSFIIIIILSLVVVGFGDIERSHHDTTSVRASEETESGCYYEGSWFTAGAAVRTREACLSCVCARGALSCRRRSCAASSEPPAHCSVVHRRGECCPELHCPNRTTYLDDAASSRSEDSYIDVPSSIGHACVEGGTVYAAGSAMSSSLACEQCFCLGGRRRCVRPRCLPPPPGCSARPASRACCPQRYYCLHGDTKPPIETDSHDCLTPTGTWVQEGGRVKESESSDCVQCFCLHGSIRCQHLSCAPMLHGCKPLVQPGQCCAHQYMCDHNRNGTKLKNLSQVRQNVLLPVKEEFRSFHTSKSTKRETTLRAMESVSEKSTAAVTVTKEEPIKSTVKVKRKIEENLSNDTVAERVDTTKVMELETTQNNNDITSTITPEPTTEMTEELMTEQPEGSVRVIINGTINCTAELSSTSLFLNVTNTNDTIWIQDDVQPRVPLIDQIENLDHTFPPNDIITEGNHNANFDEDETYTVNVTSSLHTNNTRSTPATLSSTALPKTILPALIGAVNMSKTKKDEYDYDYTEPTLPPSLPNLKIIPFVAADAVVDSDMSPKEMPNYPSLTRDDKFPVYYPTKDSKETVYETHREDVYNLTHYSMFTPGKNEPQYPGIVQDEDDVNIAYPRLTDDVGSDVHEYTVSASFGNPGKINSGIVSEPSLTSKFDMKSPDVNLFSPPVETEGGFVPKDPGLIDDYYTPYQSTSSGIIPHLTTSMPLNTKDECLSDDGRRVSEGESINVDCSICSCMWGELHCSPRPCHTPPGCKRQMIEKNTADSCCGKLICDQVDKIPEVSNTSTSGFQESFNETFSSMFDDKNNLNVTQKENPTFDDALHSDNKTIHNVIRNNTLIDILLDNTTKSSVISGIPLNATTTEKVNMLLPSSSQASDYEEEDDDEGFSLGSVLKLLLSETYDTTTSASKKKPTTTTTHVPKVVKTTAATTTTRKQSNIPPFVPLTQHFPYIPPKQSPHRFNTVDRIDHLVLGEASAIRTTTTQAPVTYKPVTYTTTKKIFTTKTTQRPVVTKSVEINSKEGFVSQSVEKRPTSNLFSGFGLGLPKLAGCNIYGRMYRVGRIIAELSSPCQECKCTEVGVQCRSLGC</sequence>
<dbReference type="Pfam" id="PF25028">
    <property type="entry name" value="FnI_RECK"/>
    <property type="match status" value="1"/>
</dbReference>
<dbReference type="InterPro" id="IPR001007">
    <property type="entry name" value="VWF_dom"/>
</dbReference>
<dbReference type="InterPro" id="IPR052424">
    <property type="entry name" value="Kielin_Chordin-BMP_Reg"/>
</dbReference>
<keyword evidence="4" id="KW-1133">Transmembrane helix</keyword>
<dbReference type="SUPFAM" id="SSF57603">
    <property type="entry name" value="FnI-like domain"/>
    <property type="match status" value="4"/>
</dbReference>
<evidence type="ECO:0000256" key="2">
    <source>
        <dbReference type="ARBA" id="ARBA00022525"/>
    </source>
</evidence>
<evidence type="ECO:0000256" key="4">
    <source>
        <dbReference type="SAM" id="Phobius"/>
    </source>
</evidence>
<evidence type="ECO:0000256" key="3">
    <source>
        <dbReference type="ARBA" id="ARBA00022729"/>
    </source>
</evidence>
<dbReference type="AlphaFoldDB" id="A0A8J2W8D5"/>
<evidence type="ECO:0000259" key="5">
    <source>
        <dbReference type="PROSITE" id="PS50184"/>
    </source>
</evidence>
<feature type="domain" description="VWFC" evidence="5">
    <location>
        <begin position="94"/>
        <end position="158"/>
    </location>
</feature>
<keyword evidence="3" id="KW-0732">Signal</keyword>
<keyword evidence="4" id="KW-0472">Membrane</keyword>
<accession>A0A8J2W8D5</accession>
<comment type="subcellular location">
    <subcellularLocation>
        <location evidence="1">Secreted</location>
    </subcellularLocation>
</comment>
<keyword evidence="7" id="KW-1185">Reference proteome</keyword>
<name>A0A8J2W8D5_9NEOP</name>
<comment type="caution">
    <text evidence="6">The sequence shown here is derived from an EMBL/GenBank/DDBJ whole genome shotgun (WGS) entry which is preliminary data.</text>
</comment>
<feature type="transmembrane region" description="Helical" evidence="4">
    <location>
        <begin position="6"/>
        <end position="23"/>
    </location>
</feature>
<dbReference type="PANTHER" id="PTHR46698">
    <property type="entry name" value="CROSSVEINLESS 2"/>
    <property type="match status" value="1"/>
</dbReference>
<feature type="domain" description="VWFC" evidence="5">
    <location>
        <begin position="772"/>
        <end position="835"/>
    </location>
</feature>
<keyword evidence="2" id="KW-0964">Secreted</keyword>
<dbReference type="SMART" id="SM00214">
    <property type="entry name" value="VWC"/>
    <property type="match status" value="4"/>
</dbReference>
<evidence type="ECO:0000256" key="1">
    <source>
        <dbReference type="ARBA" id="ARBA00004613"/>
    </source>
</evidence>
<protein>
    <submittedName>
        <fullName evidence="6">(African queen) hypothetical protein</fullName>
    </submittedName>
</protein>
<dbReference type="EMBL" id="CAKASE010000083">
    <property type="protein sequence ID" value="CAG9585910.1"/>
    <property type="molecule type" value="Genomic_DNA"/>
</dbReference>
<dbReference type="InterPro" id="IPR056977">
    <property type="entry name" value="FnI_RECK"/>
</dbReference>
<dbReference type="PROSITE" id="PS50184">
    <property type="entry name" value="VWFC_2"/>
    <property type="match status" value="2"/>
</dbReference>
<evidence type="ECO:0000313" key="7">
    <source>
        <dbReference type="Proteomes" id="UP000789524"/>
    </source>
</evidence>
<reference evidence="6" key="1">
    <citation type="submission" date="2021-09" db="EMBL/GenBank/DDBJ databases">
        <authorList>
            <person name="Martin H S."/>
        </authorList>
    </citation>
    <scope>NUCLEOTIDE SEQUENCE</scope>
</reference>
<dbReference type="Gene3D" id="6.20.200.20">
    <property type="match status" value="2"/>
</dbReference>
<gene>
    <name evidence="6" type="ORF">DCHRY22_LOCUS16234</name>
</gene>
<keyword evidence="4" id="KW-0812">Transmembrane</keyword>
<dbReference type="Proteomes" id="UP000789524">
    <property type="component" value="Unassembled WGS sequence"/>
</dbReference>
<organism evidence="6 7">
    <name type="scientific">Danaus chrysippus</name>
    <name type="common">African queen</name>
    <dbReference type="NCBI Taxonomy" id="151541"/>
    <lineage>
        <taxon>Eukaryota</taxon>
        <taxon>Metazoa</taxon>
        <taxon>Ecdysozoa</taxon>
        <taxon>Arthropoda</taxon>
        <taxon>Hexapoda</taxon>
        <taxon>Insecta</taxon>
        <taxon>Pterygota</taxon>
        <taxon>Neoptera</taxon>
        <taxon>Endopterygota</taxon>
        <taxon>Lepidoptera</taxon>
        <taxon>Glossata</taxon>
        <taxon>Ditrysia</taxon>
        <taxon>Papilionoidea</taxon>
        <taxon>Nymphalidae</taxon>
        <taxon>Danainae</taxon>
        <taxon>Danaini</taxon>
        <taxon>Danaina</taxon>
        <taxon>Danaus</taxon>
        <taxon>Anosia</taxon>
    </lineage>
</organism>
<evidence type="ECO:0000313" key="6">
    <source>
        <dbReference type="EMBL" id="CAG9585910.1"/>
    </source>
</evidence>
<dbReference type="OrthoDB" id="7482456at2759"/>
<dbReference type="GO" id="GO:0005576">
    <property type="term" value="C:extracellular region"/>
    <property type="evidence" value="ECO:0007669"/>
    <property type="project" value="UniProtKB-SubCell"/>
</dbReference>
<proteinExistence type="predicted"/>